<dbReference type="GO" id="GO:0032259">
    <property type="term" value="P:methylation"/>
    <property type="evidence" value="ECO:0007669"/>
    <property type="project" value="UniProtKB-KW"/>
</dbReference>
<feature type="region of interest" description="Disordered" evidence="13">
    <location>
        <begin position="358"/>
        <end position="388"/>
    </location>
</feature>
<feature type="compositionally biased region" description="Polar residues" evidence="13">
    <location>
        <begin position="964"/>
        <end position="979"/>
    </location>
</feature>
<dbReference type="InterPro" id="IPR030445">
    <property type="entry name" value="H3-K79_meTrfase"/>
</dbReference>
<evidence type="ECO:0000313" key="16">
    <source>
        <dbReference type="Proteomes" id="UP001283361"/>
    </source>
</evidence>
<feature type="compositionally biased region" description="Basic and acidic residues" evidence="13">
    <location>
        <begin position="1883"/>
        <end position="1893"/>
    </location>
</feature>
<feature type="compositionally biased region" description="Polar residues" evidence="13">
    <location>
        <begin position="2082"/>
        <end position="2092"/>
    </location>
</feature>
<feature type="compositionally biased region" description="Polar residues" evidence="13">
    <location>
        <begin position="1164"/>
        <end position="1175"/>
    </location>
</feature>
<evidence type="ECO:0000256" key="13">
    <source>
        <dbReference type="SAM" id="MobiDB-lite"/>
    </source>
</evidence>
<dbReference type="Proteomes" id="UP001283361">
    <property type="component" value="Unassembled WGS sequence"/>
</dbReference>
<feature type="region of interest" description="Disordered" evidence="13">
    <location>
        <begin position="2342"/>
        <end position="2509"/>
    </location>
</feature>
<feature type="compositionally biased region" description="Polar residues" evidence="13">
    <location>
        <begin position="2769"/>
        <end position="2782"/>
    </location>
</feature>
<dbReference type="GO" id="GO:0005634">
    <property type="term" value="C:nucleus"/>
    <property type="evidence" value="ECO:0007669"/>
    <property type="project" value="UniProtKB-SubCell"/>
</dbReference>
<dbReference type="EC" id="2.1.1.360" evidence="2 11"/>
<feature type="compositionally biased region" description="Basic residues" evidence="13">
    <location>
        <begin position="480"/>
        <end position="491"/>
    </location>
</feature>
<keyword evidence="12" id="KW-0175">Coiled coil</keyword>
<dbReference type="EMBL" id="JAWDGP010003856">
    <property type="protein sequence ID" value="KAK3770334.1"/>
    <property type="molecule type" value="Genomic_DNA"/>
</dbReference>
<evidence type="ECO:0000259" key="14">
    <source>
        <dbReference type="PROSITE" id="PS51569"/>
    </source>
</evidence>
<feature type="region of interest" description="Disordered" evidence="13">
    <location>
        <begin position="953"/>
        <end position="979"/>
    </location>
</feature>
<dbReference type="FunFam" id="3.40.50.150:FF:000033">
    <property type="entry name" value="Histone-lysine N-methyltransferase, H3 lysine-79 specific"/>
    <property type="match status" value="1"/>
</dbReference>
<feature type="compositionally biased region" description="Basic and acidic residues" evidence="13">
    <location>
        <begin position="2375"/>
        <end position="2385"/>
    </location>
</feature>
<feature type="region of interest" description="Disordered" evidence="13">
    <location>
        <begin position="333"/>
        <end position="352"/>
    </location>
</feature>
<feature type="region of interest" description="Disordered" evidence="13">
    <location>
        <begin position="1980"/>
        <end position="2156"/>
    </location>
</feature>
<feature type="region of interest" description="Disordered" evidence="13">
    <location>
        <begin position="2729"/>
        <end position="2751"/>
    </location>
</feature>
<organism evidence="15 16">
    <name type="scientific">Elysia crispata</name>
    <name type="common">lettuce slug</name>
    <dbReference type="NCBI Taxonomy" id="231223"/>
    <lineage>
        <taxon>Eukaryota</taxon>
        <taxon>Metazoa</taxon>
        <taxon>Spiralia</taxon>
        <taxon>Lophotrochozoa</taxon>
        <taxon>Mollusca</taxon>
        <taxon>Gastropoda</taxon>
        <taxon>Heterobranchia</taxon>
        <taxon>Euthyneura</taxon>
        <taxon>Panpulmonata</taxon>
        <taxon>Sacoglossa</taxon>
        <taxon>Placobranchoidea</taxon>
        <taxon>Plakobranchidae</taxon>
        <taxon>Elysia</taxon>
    </lineage>
</organism>
<feature type="region of interest" description="Disordered" evidence="13">
    <location>
        <begin position="1577"/>
        <end position="1603"/>
    </location>
</feature>
<accession>A0AAE0ZIY8</accession>
<comment type="function">
    <text evidence="11">Histone methyltransferase that specifically trimethylates histone H3 to form H3K79me3. This methylation is required for telomere silencing and for the pachytene checkpoint during the meiotic cell cycle by allowing the recruitment of RAD9 to double strand breaks. Nucleosomes are preferred as substrate compared to free histone.</text>
</comment>
<dbReference type="CDD" id="cd20902">
    <property type="entry name" value="CC_DOT1L"/>
    <property type="match status" value="1"/>
</dbReference>
<comment type="miscellaneous">
    <text evidence="11">In contrast to other lysine histone methyltransferases, it does not contain a SET domain, suggesting the existence of another mechanism for methylation of lysine residues of histones.</text>
</comment>
<feature type="compositionally biased region" description="Low complexity" evidence="13">
    <location>
        <begin position="2870"/>
        <end position="2879"/>
    </location>
</feature>
<evidence type="ECO:0000256" key="6">
    <source>
        <dbReference type="ARBA" id="ARBA00022691"/>
    </source>
</evidence>
<feature type="compositionally biased region" description="Basic and acidic residues" evidence="13">
    <location>
        <begin position="2102"/>
        <end position="2118"/>
    </location>
</feature>
<comment type="subcellular location">
    <subcellularLocation>
        <location evidence="1 11">Nucleus</location>
    </subcellularLocation>
</comment>
<name>A0AAE0ZIY8_9GAST</name>
<dbReference type="GO" id="GO:0140956">
    <property type="term" value="F:histone H3K79 trimethyltransferase activity"/>
    <property type="evidence" value="ECO:0007669"/>
    <property type="project" value="UniProtKB-EC"/>
</dbReference>
<feature type="compositionally biased region" description="Basic and acidic residues" evidence="13">
    <location>
        <begin position="2064"/>
        <end position="2081"/>
    </location>
</feature>
<feature type="compositionally biased region" description="Polar residues" evidence="13">
    <location>
        <begin position="1587"/>
        <end position="1596"/>
    </location>
</feature>
<feature type="compositionally biased region" description="Acidic residues" evidence="13">
    <location>
        <begin position="2435"/>
        <end position="2445"/>
    </location>
</feature>
<feature type="region of interest" description="Disordered" evidence="13">
    <location>
        <begin position="1762"/>
        <end position="1962"/>
    </location>
</feature>
<proteinExistence type="inferred from homology"/>
<dbReference type="GO" id="GO:0006281">
    <property type="term" value="P:DNA repair"/>
    <property type="evidence" value="ECO:0007669"/>
    <property type="project" value="TreeGrafter"/>
</dbReference>
<keyword evidence="6 11" id="KW-0949">S-adenosyl-L-methionine</keyword>
<keyword evidence="4 11" id="KW-0489">Methyltransferase</keyword>
<feature type="region of interest" description="Disordered" evidence="13">
    <location>
        <begin position="2849"/>
        <end position="2879"/>
    </location>
</feature>
<feature type="compositionally biased region" description="Basic and acidic residues" evidence="13">
    <location>
        <begin position="469"/>
        <end position="478"/>
    </location>
</feature>
<evidence type="ECO:0000256" key="9">
    <source>
        <dbReference type="ARBA" id="ARBA00029821"/>
    </source>
</evidence>
<feature type="compositionally biased region" description="Basic and acidic residues" evidence="13">
    <location>
        <begin position="1900"/>
        <end position="1918"/>
    </location>
</feature>
<feature type="compositionally biased region" description="Polar residues" evidence="13">
    <location>
        <begin position="2392"/>
        <end position="2406"/>
    </location>
</feature>
<dbReference type="InterPro" id="IPR025789">
    <property type="entry name" value="DOT1_dom"/>
</dbReference>
<evidence type="ECO:0000256" key="4">
    <source>
        <dbReference type="ARBA" id="ARBA00022603"/>
    </source>
</evidence>
<dbReference type="GO" id="GO:0000077">
    <property type="term" value="P:DNA damage checkpoint signaling"/>
    <property type="evidence" value="ECO:0007669"/>
    <property type="project" value="TreeGrafter"/>
</dbReference>
<feature type="compositionally biased region" description="Low complexity" evidence="13">
    <location>
        <begin position="2125"/>
        <end position="2134"/>
    </location>
</feature>
<dbReference type="PANTHER" id="PTHR21451">
    <property type="entry name" value="HISTONE H3 METHYLTRANSFERASE"/>
    <property type="match status" value="1"/>
</dbReference>
<protein>
    <recommendedName>
        <fullName evidence="3 11">Histone-lysine N-methyltransferase, H3 lysine-79 specific</fullName>
        <ecNumber evidence="2 11">2.1.1.360</ecNumber>
    </recommendedName>
    <alternativeName>
        <fullName evidence="9 11">Histone H3-K79 methyltransferase</fullName>
    </alternativeName>
</protein>
<gene>
    <name evidence="15" type="ORF">RRG08_029987</name>
</gene>
<evidence type="ECO:0000256" key="3">
    <source>
        <dbReference type="ARBA" id="ARBA00020987"/>
    </source>
</evidence>
<evidence type="ECO:0000256" key="11">
    <source>
        <dbReference type="RuleBase" id="RU271113"/>
    </source>
</evidence>
<feature type="compositionally biased region" description="Basic and acidic residues" evidence="13">
    <location>
        <begin position="1769"/>
        <end position="1782"/>
    </location>
</feature>
<feature type="compositionally biased region" description="Low complexity" evidence="13">
    <location>
        <begin position="407"/>
        <end position="418"/>
    </location>
</feature>
<feature type="region of interest" description="Disordered" evidence="13">
    <location>
        <begin position="905"/>
        <end position="927"/>
    </location>
</feature>
<feature type="compositionally biased region" description="Polar residues" evidence="13">
    <location>
        <begin position="1783"/>
        <end position="1798"/>
    </location>
</feature>
<feature type="compositionally biased region" description="Polar residues" evidence="13">
    <location>
        <begin position="2354"/>
        <end position="2366"/>
    </location>
</feature>
<evidence type="ECO:0000256" key="2">
    <source>
        <dbReference type="ARBA" id="ARBA00012190"/>
    </source>
</evidence>
<feature type="compositionally biased region" description="Polar residues" evidence="13">
    <location>
        <begin position="2036"/>
        <end position="2051"/>
    </location>
</feature>
<comment type="similarity">
    <text evidence="11">Belongs to the class I-like SAM-binding methyltransferase superfamily. DOT1 family.</text>
</comment>
<feature type="compositionally biased region" description="Basic and acidic residues" evidence="13">
    <location>
        <begin position="334"/>
        <end position="343"/>
    </location>
</feature>
<reference evidence="15" key="1">
    <citation type="journal article" date="2023" name="G3 (Bethesda)">
        <title>A reference genome for the long-term kleptoplast-retaining sea slug Elysia crispata morphotype clarki.</title>
        <authorList>
            <person name="Eastman K.E."/>
            <person name="Pendleton A.L."/>
            <person name="Shaikh M.A."/>
            <person name="Suttiyut T."/>
            <person name="Ogas R."/>
            <person name="Tomko P."/>
            <person name="Gavelis G."/>
            <person name="Widhalm J.R."/>
            <person name="Wisecaver J.H."/>
        </authorList>
    </citation>
    <scope>NUCLEOTIDE SEQUENCE</scope>
    <source>
        <strain evidence="15">ECLA1</strain>
    </source>
</reference>
<feature type="compositionally biased region" description="Basic and acidic residues" evidence="13">
    <location>
        <begin position="2016"/>
        <end position="2034"/>
    </location>
</feature>
<keyword evidence="7 11" id="KW-0156">Chromatin regulator</keyword>
<feature type="compositionally biased region" description="Basic and acidic residues" evidence="13">
    <location>
        <begin position="1799"/>
        <end position="1823"/>
    </location>
</feature>
<feature type="region of interest" description="Disordered" evidence="13">
    <location>
        <begin position="826"/>
        <end position="856"/>
    </location>
</feature>
<keyword evidence="8 11" id="KW-0539">Nucleus</keyword>
<dbReference type="SUPFAM" id="SSF53335">
    <property type="entry name" value="S-adenosyl-L-methionine-dependent methyltransferases"/>
    <property type="match status" value="1"/>
</dbReference>
<evidence type="ECO:0000256" key="5">
    <source>
        <dbReference type="ARBA" id="ARBA00022679"/>
    </source>
</evidence>
<feature type="compositionally biased region" description="Polar residues" evidence="13">
    <location>
        <begin position="1641"/>
        <end position="1663"/>
    </location>
</feature>
<feature type="domain" description="DOT1" evidence="14">
    <location>
        <begin position="14"/>
        <end position="331"/>
    </location>
</feature>
<feature type="region of interest" description="Disordered" evidence="13">
    <location>
        <begin position="2767"/>
        <end position="2788"/>
    </location>
</feature>
<feature type="compositionally biased region" description="Low complexity" evidence="13">
    <location>
        <begin position="2496"/>
        <end position="2509"/>
    </location>
</feature>
<feature type="region of interest" description="Disordered" evidence="13">
    <location>
        <begin position="1521"/>
        <end position="1556"/>
    </location>
</feature>
<feature type="region of interest" description="Disordered" evidence="13">
    <location>
        <begin position="407"/>
        <end position="551"/>
    </location>
</feature>
<evidence type="ECO:0000256" key="10">
    <source>
        <dbReference type="ARBA" id="ARBA00047770"/>
    </source>
</evidence>
<feature type="compositionally biased region" description="Basic residues" evidence="13">
    <location>
        <begin position="2469"/>
        <end position="2479"/>
    </location>
</feature>
<evidence type="ECO:0000256" key="7">
    <source>
        <dbReference type="ARBA" id="ARBA00022853"/>
    </source>
</evidence>
<feature type="coiled-coil region" evidence="12">
    <location>
        <begin position="660"/>
        <end position="694"/>
    </location>
</feature>
<dbReference type="Gene3D" id="3.40.50.150">
    <property type="entry name" value="Vaccinia Virus protein VP39"/>
    <property type="match status" value="1"/>
</dbReference>
<dbReference type="PROSITE" id="PS51569">
    <property type="entry name" value="DOT1"/>
    <property type="match status" value="1"/>
</dbReference>
<feature type="compositionally biased region" description="Polar residues" evidence="13">
    <location>
        <begin position="1522"/>
        <end position="1537"/>
    </location>
</feature>
<feature type="compositionally biased region" description="Low complexity" evidence="13">
    <location>
        <begin position="2446"/>
        <end position="2459"/>
    </location>
</feature>
<keyword evidence="5 11" id="KW-0808">Transferase</keyword>
<feature type="region of interest" description="Disordered" evidence="13">
    <location>
        <begin position="2918"/>
        <end position="2960"/>
    </location>
</feature>
<keyword evidence="16" id="KW-1185">Reference proteome</keyword>
<comment type="catalytic activity">
    <reaction evidence="10 11">
        <text>L-lysyl(79)-[histone H3] + 3 S-adenosyl-L-methionine = N(6),N(6),N(6)-trimethyl-L-lysyl(79)-[histone H3] + 3 S-adenosyl-L-homocysteine + 3 H(+)</text>
        <dbReference type="Rhea" id="RHEA:60328"/>
        <dbReference type="Rhea" id="RHEA-COMP:15549"/>
        <dbReference type="Rhea" id="RHEA-COMP:15552"/>
        <dbReference type="ChEBI" id="CHEBI:15378"/>
        <dbReference type="ChEBI" id="CHEBI:29969"/>
        <dbReference type="ChEBI" id="CHEBI:57856"/>
        <dbReference type="ChEBI" id="CHEBI:59789"/>
        <dbReference type="ChEBI" id="CHEBI:61961"/>
        <dbReference type="EC" id="2.1.1.360"/>
    </reaction>
</comment>
<comment type="caution">
    <text evidence="15">The sequence shown here is derived from an EMBL/GenBank/DDBJ whole genome shotgun (WGS) entry which is preliminary data.</text>
</comment>
<evidence type="ECO:0000313" key="15">
    <source>
        <dbReference type="EMBL" id="KAK3770334.1"/>
    </source>
</evidence>
<feature type="region of interest" description="Disordered" evidence="13">
    <location>
        <begin position="1164"/>
        <end position="1200"/>
    </location>
</feature>
<feature type="region of interest" description="Disordered" evidence="13">
    <location>
        <begin position="1627"/>
        <end position="1663"/>
    </location>
</feature>
<dbReference type="InterPro" id="IPR029063">
    <property type="entry name" value="SAM-dependent_MTases_sf"/>
</dbReference>
<dbReference type="Gene3D" id="1.10.260.60">
    <property type="match status" value="1"/>
</dbReference>
<evidence type="ECO:0000256" key="8">
    <source>
        <dbReference type="ARBA" id="ARBA00023242"/>
    </source>
</evidence>
<dbReference type="PANTHER" id="PTHR21451:SF0">
    <property type="entry name" value="HISTONE-LYSINE N-METHYLTRANSFERASE, H3 LYSINE-79 SPECIFIC"/>
    <property type="match status" value="1"/>
</dbReference>
<sequence>MAQKLKLHSPVGAEALIIKWPVATSEGKEGPEEIVDTIRLVCEDFPELTTPLATRILKQGEDVSSYDYEQTKSLCDRYNKAIDSLRQLVKGSPRSKQFSKRASRSQLKHILQQCYNQSVKDPEKLNQYQPFSPGVYGETSFELVEQMIKYVKFSESDYFIDLGSGVGQVVLQVSAATDCKFCYGIEKAEWPAEYAVAMEKEFVKWMKWYGKEHGKFLLEKGDFLHDEVKEKLSKATIVFVNNFAFGPKVDHELKQRFANCLKEGARIVSSKEFCPLNFRITERNLSDIGTIMQVEELSPLCGAVSWTGKPFAYYVHTIDRTLLEKYFQRLKNPNKKDEVEPRKDRKGRPVMSIKDKINGALSGIGDSNSAIHSRWRRSRNQDSHSDTASPLLSTAAKMLDFDSCSNSSQVSNSCSSAGAAGGTGGQDNDQAVVYGPTTRRQWNEYVKRPQSHSQSGTENDDSSNGDVTQDQKDQDAAKAIKQRKKKMKTVKRLNNGVLGKRQLQQKQGRKPKTKEPESPPANSKTAVKLRPRQKQPTSTSPTEARLVKGSSGLAAPAVTINNQYKPSHNPTSALSQPPSLDSLNLLHAHTIMSTSGKESVDSVHYNDRRMTETSSAYFKPTVQTQTVSMLEKQAGFLDMIENMKQRFLSFLTFMQSPQYRAMLLLQIEQEKAKNVELKAKTESLEKDISVLQKDGLGLIKERLKEMGIKADTPRELLSQAKDIVLSHKELQAQTASLGAQINALQAEHDQKVSMHKKALDRKMAPKVLKNGVAGNIQYTTATMGSSMASQRYRDQQKRLLMANVDRLHAELQQLQDVNKRYTRPCSLSSTEENGRLRLPSNVSGQQRGILSSGKTTSISSDSFILKEKMDMKENYDTFGEVLSTLKQEMDTTLSPNPQSMLQVKAEPKTEKYVKPPPTSSSSSLSLSSSSTVLSSTFSKSVAGRAPVRQQITAMTGKEQKDTSNKTLSASGSDGLSGQTKSERLVFLESSNSTPLTAVSSSWTTQSKVDGVTARSSPRILPAGMKIDIKKPCKIGVNSIKSPPVNVTRGKILSAKSSSLTGFKHIHGSSNGIIHHNTSTQSGETYTDNEKSAAEDLISLKEGLSCNNPVPLLLQQKHQSQLQQLQHQNVAKNSSFLVSSTSITNSPSLSLLQSPVAGSRVVTLSKQQNHKTSNQILPKVKPSQLHSSSKNRHANSSSRSQPIIISEPSSIVYAHTLIPSSLTAAHQQQNLEALNNSAVVDLGTHQYACSKTGPIIPNTMKIVSSLQHHPNTVISTSTASNNIKHKVLDSPVSGGLGPSSPKFRTLEPKNEGKKLSSLLAAPSLNSSSFHSHSISNDGNKPRSTVRHLLTAPSISALSIGSPHSASITTIANTTPLSTDLIPYVAIQTPQNSSATTQGTNGAQPALLKLLQQQNHHQHVVVASKATSNVISRSTLGTNANTNSSIQGSSRSTLLSALPTSVTNQTALDHKEQAVKLIPSNGLDGKGCVQCSDFDDQSVVTLSSLGNKDIVAAAKKVVSPYKSCGSSLSHITDSKASVETNRKEPLNHSDLSSDLIDDDNEDECSDKFARGDACNFGTSPVKGLDKENSQGGLDSSLASGCLEDNPNELPAKKIRKLVDLKSESFRWEKGNKKETRTGKSKSNRQQSVRSDTSLENPIANSNGEKIQTLKKEHIITCKSPQNEEKGAGSWSYEEAGDKNAEEVKNLTLNTVYDCSDEIKLIEEEAYPQHEIAMAINACEKSKGKEIQQAESFMDSKIKRKFNVRESNSSRYDNKKSKMLPDAKKSNSSCKQDSTKALNSDKSVKPEPKEDIAKSKLKEMGHDVFHHKDKSHTSQSISCKGKKRSFTSTFCQMDDASHKCKSKSSSTKEKEEKGNSSLSPFVKVENMQKLELERSSIRSVTQDTHKTKERRERSHKDKETAKGQTPASSRGSSRSRMRHTSPGPPQLERAVSPPRSRAKVKKESSDGFLELFSVKEELLVVSEAKDSSKKTIKMYGRNSGEKKNTEGPHINQDMLKIIPCEEKESRYSRRDYKEKLGKSQGSGCLNYKQSSSVRSGEKRTSMSMIQSHRDKNLVQENIARDRNAKSMNIVSNGSTHLKLKHGTRREKSDFSSKGTEKDADTSSRYAKNKSQISSKSISCEKEKNSKAQMKISSKIKKEHTAEIEPKSLTVFNEKLHSIKDKQEDYEEDLDANVDSPDAMLTPVSLSQFNQEDEEGGVSQSYDQCILQNSKEVITTLQSSPVSLVTKCDVLDRANQPNSNCLGKKPETSCTLDLESFPFPPTPQKTPMPTSPSSCAVSTTSSPCSAIPASPSTSVVILKSCVADHSPDSSGDAESYQHMDAVIEGMPGFDMPEKSKPDTTTAEGCPQSDNVMEENGDLMPREKVVKNDLSDDPPSGSCTQVKSLSNSMCSSPLFPQKTMVLGKRACGRSSSTSSKCSSDDDDDDDDDDSSSTTTNSSSSTGSSSDDDHSFRGTSKKRKRKSKKILSNTRSKSSFRKTPPKKLSLLHPPLSLSIGSPSKAPVQYSPMPSPSVNGFSSYASQMRLGLGGAPVPSVLAGKSSSLTPLSISVQHSPGYQMVSADSMRSPNGVMRSPVGSGNSVSGSVVLKQYSTFPGPSSLSPTVGSSSLVPAPKLSPQLCFKKEHVLEKTPEVKEKLTGKKTNSPVSFQNQSTYASNSLATEFEPLISDEKSAVKDYNANNTEEPNFYTINRKDVIPHTLDAKGGLKIRDKNCDLSASKSSNKSWQENSYPNSSMPCLDTKQINQRRFVSYIPSKPQHNLNKNTHSQGSRPVEPPPLPVRNHENKISQSFEKPSCVFANVSESVAGKDVSHRHARQIESHSQFELPEQQPLLQNHHKSSFHQPRPVRAMRSGGCGGQPPSSQQISGHWGQQQQHTVGLPVAMFRGRHSRFGGLVKPRVQSSLGYFNPGEHSRQHYNHYRGPPYPPSTVSGSLAPAHSSSPPPRLSPMDQPYGSDWWILVMQNNQAGSTSSAQLGGTMLNGQPQ</sequence>
<evidence type="ECO:0000256" key="12">
    <source>
        <dbReference type="SAM" id="Coils"/>
    </source>
</evidence>
<evidence type="ECO:0000256" key="1">
    <source>
        <dbReference type="ARBA" id="ARBA00004123"/>
    </source>
</evidence>
<dbReference type="Pfam" id="PF08123">
    <property type="entry name" value="DOT1"/>
    <property type="match status" value="1"/>
</dbReference>